<dbReference type="InParanoid" id="W5MPR3"/>
<dbReference type="EMBL" id="AHAT01026834">
    <property type="status" value="NOT_ANNOTATED_CDS"/>
    <property type="molecule type" value="Genomic_DNA"/>
</dbReference>
<accession>W5MPR3</accession>
<dbReference type="GO" id="GO:0045735">
    <property type="term" value="F:nutrient reservoir activity"/>
    <property type="evidence" value="ECO:0007669"/>
    <property type="project" value="UniProtKB-KW"/>
</dbReference>
<organism evidence="3 4">
    <name type="scientific">Lepisosteus oculatus</name>
    <name type="common">Spotted gar</name>
    <dbReference type="NCBI Taxonomy" id="7918"/>
    <lineage>
        <taxon>Eukaryota</taxon>
        <taxon>Metazoa</taxon>
        <taxon>Chordata</taxon>
        <taxon>Craniata</taxon>
        <taxon>Vertebrata</taxon>
        <taxon>Euteleostomi</taxon>
        <taxon>Actinopterygii</taxon>
        <taxon>Neopterygii</taxon>
        <taxon>Holostei</taxon>
        <taxon>Semionotiformes</taxon>
        <taxon>Lepisosteidae</taxon>
        <taxon>Lepisosteus</taxon>
    </lineage>
</organism>
<dbReference type="InterPro" id="IPR050733">
    <property type="entry name" value="Vitellogenin/Apolipophorin"/>
</dbReference>
<dbReference type="PANTHER" id="PTHR23345:SF29">
    <property type="entry name" value="VITELLOGENIN 3, PHOSVITINLESS"/>
    <property type="match status" value="1"/>
</dbReference>
<evidence type="ECO:0000256" key="1">
    <source>
        <dbReference type="ARBA" id="ARBA00022761"/>
    </source>
</evidence>
<reference evidence="4" key="1">
    <citation type="submission" date="2011-12" db="EMBL/GenBank/DDBJ databases">
        <title>The Draft Genome of Lepisosteus oculatus.</title>
        <authorList>
            <consortium name="The Broad Institute Genome Assembly &amp; Analysis Group"/>
            <consortium name="Computational R&amp;D Group"/>
            <consortium name="and Sequencing Platform"/>
            <person name="Di Palma F."/>
            <person name="Alfoldi J."/>
            <person name="Johnson J."/>
            <person name="Berlin A."/>
            <person name="Gnerre S."/>
            <person name="Jaffe D."/>
            <person name="MacCallum I."/>
            <person name="Young S."/>
            <person name="Walker B.J."/>
            <person name="Lander E.S."/>
            <person name="Lindblad-Toh K."/>
        </authorList>
    </citation>
    <scope>NUCLEOTIDE SEQUENCE [LARGE SCALE GENOMIC DNA]</scope>
</reference>
<dbReference type="HOGENOM" id="CLU_1590206_0_0_1"/>
<keyword evidence="4" id="KW-1185">Reference proteome</keyword>
<sequence>MKAQCSVAGRNFITFNNVRFTSALPKACYHVLAQDCTSELKFVVLMKEEASNKKEVYIRTPLGNLIIRHEAGRDPFLRFNNAGLTLSSLPFKDPSGTLLINTIEGDVLIEAPELGLDRLYLNGEIMKVVIESWMKGKMCGLCGQADGEDRTEFRMPNLYTAKSPSSFV</sequence>
<evidence type="ECO:0000259" key="2">
    <source>
        <dbReference type="PROSITE" id="PS51233"/>
    </source>
</evidence>
<evidence type="ECO:0000313" key="3">
    <source>
        <dbReference type="Ensembl" id="ENSLOCP00000010372.1"/>
    </source>
</evidence>
<dbReference type="AlphaFoldDB" id="W5MPR3"/>
<feature type="domain" description="VWFD" evidence="2">
    <location>
        <begin position="3"/>
        <end position="168"/>
    </location>
</feature>
<dbReference type="PANTHER" id="PTHR23345">
    <property type="entry name" value="VITELLOGENIN-RELATED"/>
    <property type="match status" value="1"/>
</dbReference>
<evidence type="ECO:0000313" key="4">
    <source>
        <dbReference type="Proteomes" id="UP000018468"/>
    </source>
</evidence>
<name>W5MPR3_LEPOC</name>
<reference evidence="3" key="3">
    <citation type="submission" date="2025-09" db="UniProtKB">
        <authorList>
            <consortium name="Ensembl"/>
        </authorList>
    </citation>
    <scope>IDENTIFICATION</scope>
</reference>
<dbReference type="Pfam" id="PF00094">
    <property type="entry name" value="VWD"/>
    <property type="match status" value="1"/>
</dbReference>
<dbReference type="Bgee" id="ENSLOCG00000008526">
    <property type="expression patterns" value="Expressed in ovary"/>
</dbReference>
<dbReference type="eggNOG" id="KOG4338">
    <property type="taxonomic scope" value="Eukaryota"/>
</dbReference>
<dbReference type="GeneTree" id="ENSGT00530000064273"/>
<reference evidence="3" key="2">
    <citation type="submission" date="2025-08" db="UniProtKB">
        <authorList>
            <consortium name="Ensembl"/>
        </authorList>
    </citation>
    <scope>IDENTIFICATION</scope>
</reference>
<keyword evidence="1" id="KW-0758">Storage protein</keyword>
<proteinExistence type="predicted"/>
<dbReference type="SMART" id="SM00216">
    <property type="entry name" value="VWD"/>
    <property type="match status" value="1"/>
</dbReference>
<dbReference type="PROSITE" id="PS51233">
    <property type="entry name" value="VWFD"/>
    <property type="match status" value="1"/>
</dbReference>
<dbReference type="Proteomes" id="UP000018468">
    <property type="component" value="Linkage group LG10"/>
</dbReference>
<dbReference type="STRING" id="7918.ENSLOCP00000010372"/>
<dbReference type="EMBL" id="AHAT01026833">
    <property type="status" value="NOT_ANNOTATED_CDS"/>
    <property type="molecule type" value="Genomic_DNA"/>
</dbReference>
<dbReference type="Ensembl" id="ENSLOCT00000010385.1">
    <property type="protein sequence ID" value="ENSLOCP00000010372.1"/>
    <property type="gene ID" value="ENSLOCG00000008526.1"/>
</dbReference>
<dbReference type="InterPro" id="IPR001846">
    <property type="entry name" value="VWF_type-D"/>
</dbReference>
<protein>
    <recommendedName>
        <fullName evidence="2">VWFD domain-containing protein</fullName>
    </recommendedName>
</protein>